<feature type="domain" description="M23ase beta-sheet core" evidence="1">
    <location>
        <begin position="275"/>
        <end position="360"/>
    </location>
</feature>
<name>A0A4Y1WT26_9BACT</name>
<dbReference type="Gene3D" id="6.10.250.3150">
    <property type="match status" value="1"/>
</dbReference>
<dbReference type="Proteomes" id="UP000318946">
    <property type="component" value="Chromosome"/>
</dbReference>
<dbReference type="RefSeq" id="WP_019130742.1">
    <property type="nucleotide sequence ID" value="NZ_AP019735.1"/>
</dbReference>
<dbReference type="SUPFAM" id="SSF51261">
    <property type="entry name" value="Duplicated hybrid motif"/>
    <property type="match status" value="1"/>
</dbReference>
<evidence type="ECO:0000313" key="3">
    <source>
        <dbReference type="Proteomes" id="UP000318946"/>
    </source>
</evidence>
<dbReference type="InterPro" id="IPR011055">
    <property type="entry name" value="Dup_hybrid_motif"/>
</dbReference>
<protein>
    <submittedName>
        <fullName evidence="2">Peptidase M23</fullName>
    </submittedName>
</protein>
<dbReference type="Pfam" id="PF01551">
    <property type="entry name" value="Peptidase_M23"/>
    <property type="match status" value="1"/>
</dbReference>
<accession>A0A4Y1WT26</accession>
<dbReference type="GeneID" id="78341836"/>
<dbReference type="InterPro" id="IPR016047">
    <property type="entry name" value="M23ase_b-sheet_dom"/>
</dbReference>
<sequence>MTRFALILGLLLCLTVPAAGQKGDLQRQIAEKQRAIDALEKQIARGEQELTSIKKGKNSEQQSVQRLSRQIASRRQLLDETESQLSLLAEQLAASDSTAGALNVRLERYRAQYAAMVREAYRNYKQNSYLTYIFASKDFADVARRIANIRGVAKLREAKLREIAETAQEVGRQQELLAAQQQALDSTRRKIDAQRARYERDQRNAKARLQRMSAREKAVLREKERQEEQLDTAIAELQKLTKGNKAGASFSTRTSNLNLPVEGGRVKRYRDNMAEITGPKGARITAIYEGKVVDVKRNRITNRFDVYIAHGQYITSYANLNSVSVAKGQTVAKNSAIGVIGPAVDIQTMKTEYRLVFGIYPPAGAKKMRASDCFRK</sequence>
<dbReference type="KEGG" id="acou:A5CBH24_11180"/>
<organism evidence="2 3">
    <name type="scientific">Alistipes communis</name>
    <dbReference type="NCBI Taxonomy" id="2585118"/>
    <lineage>
        <taxon>Bacteria</taxon>
        <taxon>Pseudomonadati</taxon>
        <taxon>Bacteroidota</taxon>
        <taxon>Bacteroidia</taxon>
        <taxon>Bacteroidales</taxon>
        <taxon>Rikenellaceae</taxon>
        <taxon>Alistipes</taxon>
    </lineage>
</organism>
<dbReference type="EMBL" id="AP019735">
    <property type="protein sequence ID" value="BBL03805.1"/>
    <property type="molecule type" value="Genomic_DNA"/>
</dbReference>
<gene>
    <name evidence="2" type="ORF">A5CBH24_11180</name>
</gene>
<dbReference type="Gene3D" id="2.70.70.10">
    <property type="entry name" value="Glucose Permease (Domain IIA)"/>
    <property type="match status" value="1"/>
</dbReference>
<dbReference type="CDD" id="cd12797">
    <property type="entry name" value="M23_peptidase"/>
    <property type="match status" value="1"/>
</dbReference>
<dbReference type="OrthoDB" id="9815884at2"/>
<evidence type="ECO:0000259" key="1">
    <source>
        <dbReference type="Pfam" id="PF01551"/>
    </source>
</evidence>
<evidence type="ECO:0000313" key="2">
    <source>
        <dbReference type="EMBL" id="BBL03805.1"/>
    </source>
</evidence>
<proteinExistence type="predicted"/>
<keyword evidence="3" id="KW-1185">Reference proteome</keyword>
<dbReference type="AlphaFoldDB" id="A0A4Y1WT26"/>
<reference evidence="3" key="1">
    <citation type="submission" date="2019-06" db="EMBL/GenBank/DDBJ databases">
        <title>Alistipes onderdonkii subsp. vulgaris subsp. nov., Alistipes dispar sp. nov. and Alistipes communis sp. nov., isolated from human faeces, and creation of Alistipes onderdonkii subsp. onderdonkii subsp. nov.</title>
        <authorList>
            <person name="Sakamoto M."/>
            <person name="Ikeyama N."/>
            <person name="Ogata Y."/>
            <person name="Suda W."/>
            <person name="Iino T."/>
            <person name="Hattori M."/>
            <person name="Ohkuma M."/>
        </authorList>
    </citation>
    <scope>NUCLEOTIDE SEQUENCE [LARGE SCALE GENOMIC DNA]</scope>
    <source>
        <strain evidence="3">5CBH24</strain>
    </source>
</reference>